<proteinExistence type="predicted"/>
<evidence type="ECO:0000313" key="3">
    <source>
        <dbReference type="Proteomes" id="UP001164929"/>
    </source>
</evidence>
<gene>
    <name evidence="2" type="ORF">NC653_034646</name>
</gene>
<protein>
    <submittedName>
        <fullName evidence="2">Uncharacterized protein</fullName>
    </submittedName>
</protein>
<evidence type="ECO:0000256" key="1">
    <source>
        <dbReference type="SAM" id="MobiDB-lite"/>
    </source>
</evidence>
<dbReference type="PANTHER" id="PTHR47481:SF10">
    <property type="entry name" value="COPIA-LIKE POLYPROTEIN_RETROTRANSPOSON"/>
    <property type="match status" value="1"/>
</dbReference>
<dbReference type="Proteomes" id="UP001164929">
    <property type="component" value="Chromosome 15"/>
</dbReference>
<feature type="region of interest" description="Disordered" evidence="1">
    <location>
        <begin position="101"/>
        <end position="131"/>
    </location>
</feature>
<evidence type="ECO:0000313" key="2">
    <source>
        <dbReference type="EMBL" id="KAJ6970131.1"/>
    </source>
</evidence>
<organism evidence="2 3">
    <name type="scientific">Populus alba x Populus x berolinensis</name>
    <dbReference type="NCBI Taxonomy" id="444605"/>
    <lineage>
        <taxon>Eukaryota</taxon>
        <taxon>Viridiplantae</taxon>
        <taxon>Streptophyta</taxon>
        <taxon>Embryophyta</taxon>
        <taxon>Tracheophyta</taxon>
        <taxon>Spermatophyta</taxon>
        <taxon>Magnoliopsida</taxon>
        <taxon>eudicotyledons</taxon>
        <taxon>Gunneridae</taxon>
        <taxon>Pentapetalae</taxon>
        <taxon>rosids</taxon>
        <taxon>fabids</taxon>
        <taxon>Malpighiales</taxon>
        <taxon>Salicaceae</taxon>
        <taxon>Saliceae</taxon>
        <taxon>Populus</taxon>
    </lineage>
</organism>
<dbReference type="AlphaFoldDB" id="A0AAD6PWH5"/>
<accession>A0AAD6PWH5</accession>
<reference evidence="2" key="1">
    <citation type="journal article" date="2023" name="Mol. Ecol. Resour.">
        <title>Chromosome-level genome assembly of a triploid poplar Populus alba 'Berolinensis'.</title>
        <authorList>
            <person name="Chen S."/>
            <person name="Yu Y."/>
            <person name="Wang X."/>
            <person name="Wang S."/>
            <person name="Zhang T."/>
            <person name="Zhou Y."/>
            <person name="He R."/>
            <person name="Meng N."/>
            <person name="Wang Y."/>
            <person name="Liu W."/>
            <person name="Liu Z."/>
            <person name="Liu J."/>
            <person name="Guo Q."/>
            <person name="Huang H."/>
            <person name="Sederoff R.R."/>
            <person name="Wang G."/>
            <person name="Qu G."/>
            <person name="Chen S."/>
        </authorList>
    </citation>
    <scope>NUCLEOTIDE SEQUENCE</scope>
    <source>
        <strain evidence="2">SC-2020</strain>
    </source>
</reference>
<dbReference type="EMBL" id="JAQIZT010000015">
    <property type="protein sequence ID" value="KAJ6970131.1"/>
    <property type="molecule type" value="Genomic_DNA"/>
</dbReference>
<sequence length="131" mass="14923">MHFQLSTLKKESLTITYYFTKVKQLLDTLFAISYPLCYLEITLYLLVGLPSSYDSLVTSITTKLDSISLDDLYGYLLTHENHLNQQNTFNEFNLPLPNIVTSHPDRDHHGPPSHKCGSHHGNLSRGRGRGF</sequence>
<comment type="caution">
    <text evidence="2">The sequence shown here is derived from an EMBL/GenBank/DDBJ whole genome shotgun (WGS) entry which is preliminary data.</text>
</comment>
<name>A0AAD6PWH5_9ROSI</name>
<dbReference type="Pfam" id="PF14223">
    <property type="entry name" value="Retrotran_gag_2"/>
    <property type="match status" value="1"/>
</dbReference>
<dbReference type="PANTHER" id="PTHR47481">
    <property type="match status" value="1"/>
</dbReference>
<keyword evidence="3" id="KW-1185">Reference proteome</keyword>